<dbReference type="EMBL" id="FLQU01000197">
    <property type="protein sequence ID" value="SBS82188.1"/>
    <property type="molecule type" value="Genomic_DNA"/>
</dbReference>
<protein>
    <submittedName>
        <fullName evidence="2">PIR Superfamily Protein</fullName>
    </submittedName>
</protein>
<keyword evidence="1" id="KW-0812">Transmembrane</keyword>
<evidence type="ECO:0000313" key="5">
    <source>
        <dbReference type="Proteomes" id="UP000078560"/>
    </source>
</evidence>
<feature type="transmembrane region" description="Helical" evidence="1">
    <location>
        <begin position="258"/>
        <end position="277"/>
    </location>
</feature>
<evidence type="ECO:0000313" key="4">
    <source>
        <dbReference type="Proteomes" id="UP000078546"/>
    </source>
</evidence>
<evidence type="ECO:0000313" key="2">
    <source>
        <dbReference type="EMBL" id="SBS82188.1"/>
    </source>
</evidence>
<dbReference type="EMBL" id="FLQV01001576">
    <property type="protein sequence ID" value="SBS99863.1"/>
    <property type="molecule type" value="Genomic_DNA"/>
</dbReference>
<proteinExistence type="predicted"/>
<keyword evidence="1" id="KW-1133">Transmembrane helix</keyword>
<dbReference type="Pfam" id="PF05795">
    <property type="entry name" value="Plasmodium_Vir"/>
    <property type="match status" value="2"/>
</dbReference>
<name>A0A1A8VS92_PLAOA</name>
<dbReference type="Proteomes" id="UP000078560">
    <property type="component" value="Unassembled WGS sequence"/>
</dbReference>
<sequence>MSRRSYNLGDSPSLKFNNELKNLIKNCTFCRTCDEEQYFMSNYRFKVLCYYFANNLEKIHEKLENNEKLKDKRCNDFIYWWYDNLYFTYNKGHSTDSSNIANHFKNIWQKITQLYGVSADKLCKNYFEPLLSFDSCKNMKEVSDYCENYEFIKKELEETRANCAGYYYYLIQSEDLYKNTVSKCNTDGKNYCLNFDKCHTYDPKILLNNSKCKLIEKTENDRIELEEQAEQLIPCRRGFECVSYDIINTSITFSDYRFISLIVLSIWAIILSCFFLYKFTPFGSFLNNILHKKNIIRKDIHEEEFQELFESDSEDSSLNFNNREYRITYNHD</sequence>
<accession>A0A1A8VS92</accession>
<keyword evidence="1" id="KW-0472">Membrane</keyword>
<dbReference type="Proteomes" id="UP000078546">
    <property type="component" value="Unassembled WGS sequence"/>
</dbReference>
<evidence type="ECO:0000313" key="3">
    <source>
        <dbReference type="EMBL" id="SBS99863.1"/>
    </source>
</evidence>
<organism evidence="2 5">
    <name type="scientific">Plasmodium ovale curtisi</name>
    <dbReference type="NCBI Taxonomy" id="864141"/>
    <lineage>
        <taxon>Eukaryota</taxon>
        <taxon>Sar</taxon>
        <taxon>Alveolata</taxon>
        <taxon>Apicomplexa</taxon>
        <taxon>Aconoidasida</taxon>
        <taxon>Haemosporida</taxon>
        <taxon>Plasmodiidae</taxon>
        <taxon>Plasmodium</taxon>
        <taxon>Plasmodium (Plasmodium)</taxon>
    </lineage>
</organism>
<dbReference type="AlphaFoldDB" id="A0A1A8VS92"/>
<evidence type="ECO:0000256" key="1">
    <source>
        <dbReference type="SAM" id="Phobius"/>
    </source>
</evidence>
<reference evidence="2" key="2">
    <citation type="submission" date="2016-05" db="EMBL/GenBank/DDBJ databases">
        <authorList>
            <person name="Lavstsen T."/>
            <person name="Jespersen J.S."/>
        </authorList>
    </citation>
    <scope>NUCLEOTIDE SEQUENCE [LARGE SCALE GENOMIC DNA]</scope>
</reference>
<dbReference type="InterPro" id="IPR008780">
    <property type="entry name" value="Plasmodium_Vir"/>
</dbReference>
<reference evidence="4 5" key="1">
    <citation type="submission" date="2016-05" db="EMBL/GenBank/DDBJ databases">
        <authorList>
            <person name="Naeem Raeece"/>
        </authorList>
    </citation>
    <scope>NUCLEOTIDE SEQUENCE [LARGE SCALE GENOMIC DNA]</scope>
</reference>
<gene>
    <name evidence="3" type="ORF">POVCU1_055680</name>
    <name evidence="2" type="ORF">POVCU2_0014330</name>
</gene>